<dbReference type="OrthoDB" id="9807329at2"/>
<evidence type="ECO:0000259" key="8">
    <source>
        <dbReference type="Pfam" id="PF17676"/>
    </source>
</evidence>
<keyword evidence="10" id="KW-1185">Reference proteome</keyword>
<dbReference type="EMBL" id="CP002160">
    <property type="protein sequence ID" value="ADL50451.1"/>
    <property type="molecule type" value="Genomic_DNA"/>
</dbReference>
<accession>D9SRT4</accession>
<dbReference type="GO" id="GO:0004180">
    <property type="term" value="F:carboxypeptidase activity"/>
    <property type="evidence" value="ECO:0007669"/>
    <property type="project" value="UniProtKB-KW"/>
</dbReference>
<dbReference type="eggNOG" id="COG1619">
    <property type="taxonomic scope" value="Bacteria"/>
</dbReference>
<protein>
    <submittedName>
        <fullName evidence="9">Peptidase U61 LD-carboxypeptidase A</fullName>
    </submittedName>
</protein>
<dbReference type="PANTHER" id="PTHR30237:SF2">
    <property type="entry name" value="MUREIN TETRAPEPTIDE CARBOXYPEPTIDASE"/>
    <property type="match status" value="1"/>
</dbReference>
<feature type="domain" description="LD-carboxypeptidase C-terminal" evidence="8">
    <location>
        <begin position="169"/>
        <end position="281"/>
    </location>
</feature>
<evidence type="ECO:0000256" key="5">
    <source>
        <dbReference type="ARBA" id="ARBA00022825"/>
    </source>
</evidence>
<comment type="similarity">
    <text evidence="1">Belongs to the peptidase S66 family.</text>
</comment>
<proteinExistence type="inferred from homology"/>
<sequence>MLKTHDKIGIVACSNGLKLERKNNIDKLIDILEELGIRVVTSKYIFTGENFSISISKEKASELMTFFKDDEIKAIFDLSGGDLANGILEYLDYQYIKKNPKPFYGYSDLTVVLNAIYSKTGIPTYNYQIRNLVGEFSSEQKLNFEDTFFNNGTELYDIKPRWINGDKIEGVVIGGNIRCFLKLAGTEYIPNLKNKVLLLEALSGDIAKITTFLNQYKQMGVFDEISGIILGTFTEMEKNSYKPSVEEILMEILDGKNIPIVKTEYIGHQGNSRAIAIGGKILLKRE</sequence>
<dbReference type="InterPro" id="IPR040449">
    <property type="entry name" value="Peptidase_S66_N"/>
</dbReference>
<dbReference type="GO" id="GO:0008236">
    <property type="term" value="F:serine-type peptidase activity"/>
    <property type="evidence" value="ECO:0007669"/>
    <property type="project" value="UniProtKB-KW"/>
</dbReference>
<dbReference type="InterPro" id="IPR040921">
    <property type="entry name" value="Peptidase_S66C"/>
</dbReference>
<gene>
    <name evidence="9" type="ordered locus">Clocel_0680</name>
</gene>
<organism evidence="9 10">
    <name type="scientific">Clostridium cellulovorans (strain ATCC 35296 / DSM 3052 / OCM 3 / 743B)</name>
    <dbReference type="NCBI Taxonomy" id="573061"/>
    <lineage>
        <taxon>Bacteria</taxon>
        <taxon>Bacillati</taxon>
        <taxon>Bacillota</taxon>
        <taxon>Clostridia</taxon>
        <taxon>Eubacteriales</taxon>
        <taxon>Clostridiaceae</taxon>
        <taxon>Clostridium</taxon>
    </lineage>
</organism>
<evidence type="ECO:0000259" key="7">
    <source>
        <dbReference type="Pfam" id="PF02016"/>
    </source>
</evidence>
<dbReference type="Gene3D" id="3.40.50.10740">
    <property type="entry name" value="Class I glutamine amidotransferase-like"/>
    <property type="match status" value="1"/>
</dbReference>
<dbReference type="GO" id="GO:0006508">
    <property type="term" value="P:proteolysis"/>
    <property type="evidence" value="ECO:0007669"/>
    <property type="project" value="UniProtKB-KW"/>
</dbReference>
<dbReference type="PANTHER" id="PTHR30237">
    <property type="entry name" value="MURAMOYLTETRAPEPTIDE CARBOXYPEPTIDASE"/>
    <property type="match status" value="1"/>
</dbReference>
<dbReference type="HOGENOM" id="CLU_034346_1_1_9"/>
<dbReference type="Pfam" id="PF17676">
    <property type="entry name" value="Peptidase_S66C"/>
    <property type="match status" value="1"/>
</dbReference>
<dbReference type="InterPro" id="IPR027478">
    <property type="entry name" value="LdcA_N"/>
</dbReference>
<name>D9SRT4_CLOC7</name>
<dbReference type="STRING" id="573061.Clocel_0680"/>
<dbReference type="CDD" id="cd07062">
    <property type="entry name" value="Peptidase_S66_mccF_like"/>
    <property type="match status" value="1"/>
</dbReference>
<keyword evidence="5" id="KW-0720">Serine protease</keyword>
<dbReference type="SUPFAM" id="SSF141986">
    <property type="entry name" value="LD-carboxypeptidase A C-terminal domain-like"/>
    <property type="match status" value="1"/>
</dbReference>
<feature type="active site" description="Nucleophile" evidence="6">
    <location>
        <position position="107"/>
    </location>
</feature>
<dbReference type="PIRSF" id="PIRSF028757">
    <property type="entry name" value="LD-carboxypeptidase"/>
    <property type="match status" value="1"/>
</dbReference>
<dbReference type="Gene3D" id="3.50.30.60">
    <property type="entry name" value="LD-carboxypeptidase A C-terminal domain-like"/>
    <property type="match status" value="1"/>
</dbReference>
<evidence type="ECO:0000256" key="3">
    <source>
        <dbReference type="ARBA" id="ARBA00022670"/>
    </source>
</evidence>
<feature type="active site" description="Charge relay system" evidence="6">
    <location>
        <position position="268"/>
    </location>
</feature>
<keyword evidence="2 9" id="KW-0121">Carboxypeptidase</keyword>
<evidence type="ECO:0000256" key="6">
    <source>
        <dbReference type="PIRSR" id="PIRSR028757-1"/>
    </source>
</evidence>
<dbReference type="InterPro" id="IPR027461">
    <property type="entry name" value="Carboxypeptidase_A_C_sf"/>
</dbReference>
<dbReference type="KEGG" id="ccb:Clocel_0680"/>
<dbReference type="Pfam" id="PF02016">
    <property type="entry name" value="Peptidase_S66"/>
    <property type="match status" value="1"/>
</dbReference>
<keyword evidence="3" id="KW-0645">Protease</keyword>
<dbReference type="AlphaFoldDB" id="D9SRT4"/>
<dbReference type="RefSeq" id="WP_010074768.1">
    <property type="nucleotide sequence ID" value="NC_014393.1"/>
</dbReference>
<evidence type="ECO:0000313" key="10">
    <source>
        <dbReference type="Proteomes" id="UP000002730"/>
    </source>
</evidence>
<evidence type="ECO:0000256" key="4">
    <source>
        <dbReference type="ARBA" id="ARBA00022801"/>
    </source>
</evidence>
<feature type="active site" description="Charge relay system" evidence="6">
    <location>
        <position position="200"/>
    </location>
</feature>
<dbReference type="InterPro" id="IPR029062">
    <property type="entry name" value="Class_I_gatase-like"/>
</dbReference>
<evidence type="ECO:0000256" key="2">
    <source>
        <dbReference type="ARBA" id="ARBA00022645"/>
    </source>
</evidence>
<reference evidence="9 10" key="1">
    <citation type="submission" date="2010-08" db="EMBL/GenBank/DDBJ databases">
        <title>Complete sequence of Clostridium cellulovorans 743B.</title>
        <authorList>
            <consortium name="US DOE Joint Genome Institute"/>
            <person name="Lucas S."/>
            <person name="Copeland A."/>
            <person name="Lapidus A."/>
            <person name="Cheng J.-F."/>
            <person name="Bruce D."/>
            <person name="Goodwin L."/>
            <person name="Pitluck S."/>
            <person name="Chertkov O."/>
            <person name="Detter J.C."/>
            <person name="Han C."/>
            <person name="Tapia R."/>
            <person name="Land M."/>
            <person name="Hauser L."/>
            <person name="Chang Y.-J."/>
            <person name="Jeffries C."/>
            <person name="Kyrpides N."/>
            <person name="Ivanova N."/>
            <person name="Mikhailova N."/>
            <person name="Hemme C.L."/>
            <person name="Woyke T."/>
        </authorList>
    </citation>
    <scope>NUCLEOTIDE SEQUENCE [LARGE SCALE GENOMIC DNA]</scope>
    <source>
        <strain evidence="10">ATCC 35296 / DSM 3052 / OCM 3 / 743B</strain>
    </source>
</reference>
<evidence type="ECO:0000256" key="1">
    <source>
        <dbReference type="ARBA" id="ARBA00010233"/>
    </source>
</evidence>
<feature type="domain" description="LD-carboxypeptidase N-terminal" evidence="7">
    <location>
        <begin position="8"/>
        <end position="125"/>
    </location>
</feature>
<evidence type="ECO:0000313" key="9">
    <source>
        <dbReference type="EMBL" id="ADL50451.1"/>
    </source>
</evidence>
<keyword evidence="4" id="KW-0378">Hydrolase</keyword>
<dbReference type="Proteomes" id="UP000002730">
    <property type="component" value="Chromosome"/>
</dbReference>
<dbReference type="SUPFAM" id="SSF52317">
    <property type="entry name" value="Class I glutamine amidotransferase-like"/>
    <property type="match status" value="1"/>
</dbReference>
<dbReference type="InterPro" id="IPR003507">
    <property type="entry name" value="S66_fam"/>
</dbReference>